<keyword evidence="1" id="KW-0175">Coiled coil</keyword>
<feature type="compositionally biased region" description="Polar residues" evidence="2">
    <location>
        <begin position="1460"/>
        <end position="1471"/>
    </location>
</feature>
<comment type="caution">
    <text evidence="3">The sequence shown here is derived from an EMBL/GenBank/DDBJ whole genome shotgun (WGS) entry which is preliminary data.</text>
</comment>
<feature type="region of interest" description="Disordered" evidence="2">
    <location>
        <begin position="264"/>
        <end position="385"/>
    </location>
</feature>
<dbReference type="EMBL" id="JASPKY010000069">
    <property type="protein sequence ID" value="KAK9739947.1"/>
    <property type="molecule type" value="Genomic_DNA"/>
</dbReference>
<feature type="region of interest" description="Disordered" evidence="2">
    <location>
        <begin position="745"/>
        <end position="779"/>
    </location>
</feature>
<feature type="region of interest" description="Disordered" evidence="2">
    <location>
        <begin position="1195"/>
        <end position="1232"/>
    </location>
</feature>
<feature type="compositionally biased region" description="Polar residues" evidence="2">
    <location>
        <begin position="660"/>
        <end position="681"/>
    </location>
</feature>
<feature type="region of interest" description="Disordered" evidence="2">
    <location>
        <begin position="584"/>
        <end position="681"/>
    </location>
</feature>
<evidence type="ECO:0000256" key="1">
    <source>
        <dbReference type="SAM" id="Coils"/>
    </source>
</evidence>
<feature type="compositionally biased region" description="Polar residues" evidence="2">
    <location>
        <begin position="615"/>
        <end position="624"/>
    </location>
</feature>
<accession>A0AAW1M691</accession>
<evidence type="ECO:0008006" key="5">
    <source>
        <dbReference type="Google" id="ProtNLM"/>
    </source>
</evidence>
<keyword evidence="4" id="KW-1185">Reference proteome</keyword>
<evidence type="ECO:0000313" key="4">
    <source>
        <dbReference type="Proteomes" id="UP001458880"/>
    </source>
</evidence>
<organism evidence="3 4">
    <name type="scientific">Popillia japonica</name>
    <name type="common">Japanese beetle</name>
    <dbReference type="NCBI Taxonomy" id="7064"/>
    <lineage>
        <taxon>Eukaryota</taxon>
        <taxon>Metazoa</taxon>
        <taxon>Ecdysozoa</taxon>
        <taxon>Arthropoda</taxon>
        <taxon>Hexapoda</taxon>
        <taxon>Insecta</taxon>
        <taxon>Pterygota</taxon>
        <taxon>Neoptera</taxon>
        <taxon>Endopterygota</taxon>
        <taxon>Coleoptera</taxon>
        <taxon>Polyphaga</taxon>
        <taxon>Scarabaeiformia</taxon>
        <taxon>Scarabaeidae</taxon>
        <taxon>Rutelinae</taxon>
        <taxon>Popillia</taxon>
    </lineage>
</organism>
<feature type="compositionally biased region" description="Basic and acidic residues" evidence="2">
    <location>
        <begin position="268"/>
        <end position="292"/>
    </location>
</feature>
<evidence type="ECO:0000256" key="2">
    <source>
        <dbReference type="SAM" id="MobiDB-lite"/>
    </source>
</evidence>
<reference evidence="3 4" key="1">
    <citation type="journal article" date="2024" name="BMC Genomics">
        <title>De novo assembly and annotation of Popillia japonica's genome with initial clues to its potential as an invasive pest.</title>
        <authorList>
            <person name="Cucini C."/>
            <person name="Boschi S."/>
            <person name="Funari R."/>
            <person name="Cardaioli E."/>
            <person name="Iannotti N."/>
            <person name="Marturano G."/>
            <person name="Paoli F."/>
            <person name="Bruttini M."/>
            <person name="Carapelli A."/>
            <person name="Frati F."/>
            <person name="Nardi F."/>
        </authorList>
    </citation>
    <scope>NUCLEOTIDE SEQUENCE [LARGE SCALE GENOMIC DNA]</scope>
    <source>
        <strain evidence="3">DMR45628</strain>
    </source>
</reference>
<feature type="compositionally biased region" description="Polar residues" evidence="2">
    <location>
        <begin position="371"/>
        <end position="385"/>
    </location>
</feature>
<sequence length="1526" mass="171670">MRLRELGWYPDDALEDVRGGRLRRRDDLDIFYPNSEDRVYYPRNEYGNTSYMNCNEYPSGRPYVYDQSSYYDQQYMNSYQNREVHTNFYRNARFNNRRDYSQRSARSGRKRFSTNNYSRIYKQARMAPDKIESAINAVESPVVSKSASEDRDDLTDQCIDLTDLSDAETVHLGHEDDEPSGLSNTGCDKICTKSFAITDSQGTSVNIEVQTNKTYIVDNHNDNNEKKNTEENILIPLNMPLLTEDVDSNTLNLSKLNDNLSNTASTLENKENDKVPESSISEHKCSTNKFDESDQISFRKRKKPPQTTLSIEKNKKVHSTDTNKEHNQSEHDKKICKSNKDKRKSCRDSTSQKLGSGSKQPPKSPKPLKGNTSERLVTETNNEQSSDVLFSNEDINKLNNKLANLEQSDRSHENLLDDMEVEQIMCNSSSQPENITSTHRMITRSRARGKSCIPFERTASESKLKRSKSLQATDFLCYTPFRITRSISRNFLLSPGIVDESIQKIFDRGSDIKTKPGNIKKRRQTIDISEIPKKKPSLFSEQTPYVKPQEIEFSYTPRSSDVYYIEDSHEPQNVANVTVIYNATDSSDPRRNSGASNAQYSNNKDVKFTNCARKVSNSPQQNETLSRDVPKKIGNRRKSSTAKCNDDPDYVPNTRIAVTPRSSLTGNNESDCISTNQSTQAPQDTALLVRRNTETTLNDASATRKHVGARQTPAITKNVHLENEKKTTNTTEGMFTTTSTKVNKRSENYKPSSNCVKPTSVKPIGRNSMNTKGEKVSENCKSSSNCVQESASIPTRRNSTNAKVEKVSENYKPGSNCVQQPGMTQTRRLSTSTKVPETLKFGSNSIQQSGVVPATRNSINTREKVLESYKARSNCVRQLDVIPTKKNSSNTKDKVIKSYKSGSNCVQLSGLKSTRRDLTNTKVEKVPENNKVDSICVQQSATKAIRRNSTNTKIRYYDEVVQSIVFIEGVSTAINPEKRIERRAILLTHKNQLVSKDAINVQNAVSVNTTECKTNHNTLPMRRASLEPPLLEPDGLTLTQSLRTILDELGNYFCIIKTLNDCYRNSTTQYRAMTIPDALKGWELIAANDFYCTRIRHWGTKFCELCETLNPEICSARIFVYNLMLKVRMRDASTKYGVFLLILNMIIHSPLALTKDTPFMQAVRTHVTDLIIVAQTAAYQERTANISSASAVSSTENLKTSTSTTTTTSAVQQTSHPSRSSTTIPPTSPRTKILTDTQFQVLKDQVDAYNNIVRNYKWLTRMRLLADNRATTTSSKTRSVDKNLSQILQLVGALGSSAQKKAPPNAVPSILTVAQINERLNRTPVLNSNTENPLPNDNPTMILPPPYSLSMKATTMTETINSRQNVDLNLTLQSVTTGAPSQVRGDVNCRVQSNNQEFVDLESYFNHVETLLPTSQAPSINNKNLEIRMQDVSVPVRKEVVESTRHRKVSDVSQDLPPRTASNDSGMDSPTQVDSSIYENRICLCGRLAVYVCPCKAIMYCSDACQVSIFNLITLHVLLCHPHWST</sequence>
<evidence type="ECO:0000313" key="3">
    <source>
        <dbReference type="EMBL" id="KAK9739947.1"/>
    </source>
</evidence>
<feature type="coiled-coil region" evidence="1">
    <location>
        <begin position="388"/>
        <end position="422"/>
    </location>
</feature>
<dbReference type="Proteomes" id="UP001458880">
    <property type="component" value="Unassembled WGS sequence"/>
</dbReference>
<protein>
    <recommendedName>
        <fullName evidence="5">MYND-type domain-containing protein</fullName>
    </recommendedName>
</protein>
<feature type="compositionally biased region" description="Polar residues" evidence="2">
    <location>
        <begin position="593"/>
        <end position="603"/>
    </location>
</feature>
<proteinExistence type="predicted"/>
<name>A0AAW1M691_POPJA</name>
<gene>
    <name evidence="3" type="ORF">QE152_g8616</name>
</gene>
<feature type="compositionally biased region" description="Basic and acidic residues" evidence="2">
    <location>
        <begin position="312"/>
        <end position="339"/>
    </location>
</feature>
<feature type="region of interest" description="Disordered" evidence="2">
    <location>
        <begin position="1443"/>
        <end position="1471"/>
    </location>
</feature>
<feature type="compositionally biased region" description="Low complexity" evidence="2">
    <location>
        <begin position="1200"/>
        <end position="1231"/>
    </location>
</feature>